<dbReference type="InterPro" id="IPR016032">
    <property type="entry name" value="Sig_transdc_resp-reg_C-effctor"/>
</dbReference>
<dbReference type="EMBL" id="JAUDDZ010000003">
    <property type="protein sequence ID" value="MDM8274626.1"/>
    <property type="molecule type" value="Genomic_DNA"/>
</dbReference>
<organism evidence="3 4">
    <name type="scientific">Enorma phocaeensis</name>
    <dbReference type="NCBI Taxonomy" id="1871019"/>
    <lineage>
        <taxon>Bacteria</taxon>
        <taxon>Bacillati</taxon>
        <taxon>Actinomycetota</taxon>
        <taxon>Coriobacteriia</taxon>
        <taxon>Coriobacteriales</taxon>
        <taxon>Coriobacteriaceae</taxon>
        <taxon>Enorma</taxon>
    </lineage>
</organism>
<dbReference type="InterPro" id="IPR005158">
    <property type="entry name" value="BTAD"/>
</dbReference>
<feature type="region of interest" description="Disordered" evidence="1">
    <location>
        <begin position="1"/>
        <end position="26"/>
    </location>
</feature>
<dbReference type="Pfam" id="PF03704">
    <property type="entry name" value="BTAD"/>
    <property type="match status" value="1"/>
</dbReference>
<evidence type="ECO:0000313" key="3">
    <source>
        <dbReference type="EMBL" id="MDM8274626.1"/>
    </source>
</evidence>
<evidence type="ECO:0000259" key="2">
    <source>
        <dbReference type="SMART" id="SM01043"/>
    </source>
</evidence>
<dbReference type="Gene3D" id="1.25.40.10">
    <property type="entry name" value="Tetratricopeptide repeat domain"/>
    <property type="match status" value="1"/>
</dbReference>
<dbReference type="SMART" id="SM01043">
    <property type="entry name" value="BTAD"/>
    <property type="match status" value="1"/>
</dbReference>
<dbReference type="InterPro" id="IPR051677">
    <property type="entry name" value="AfsR-DnrI-RedD_regulator"/>
</dbReference>
<reference evidence="4" key="1">
    <citation type="submission" date="2023-06" db="EMBL/GenBank/DDBJ databases">
        <title>Identification and characterization of horizontal gene transfer across gut microbiota members of farm animals based on homology search.</title>
        <authorList>
            <person name="Zeman M."/>
            <person name="Kubasova T."/>
            <person name="Jahodarova E."/>
            <person name="Nykrynova M."/>
            <person name="Rychlik I."/>
        </authorList>
    </citation>
    <scope>NUCLEOTIDE SEQUENCE [LARGE SCALE GENOMIC DNA]</scope>
    <source>
        <strain evidence="4">154_Feed</strain>
    </source>
</reference>
<dbReference type="PANTHER" id="PTHR35807:SF2">
    <property type="entry name" value="TRANSCRIPTIONAL ACTIVATOR DOMAIN"/>
    <property type="match status" value="1"/>
</dbReference>
<gene>
    <name evidence="3" type="ORF">QUW28_03810</name>
</gene>
<dbReference type="InterPro" id="IPR036388">
    <property type="entry name" value="WH-like_DNA-bd_sf"/>
</dbReference>
<evidence type="ECO:0000256" key="1">
    <source>
        <dbReference type="SAM" id="MobiDB-lite"/>
    </source>
</evidence>
<feature type="domain" description="Bacterial transcriptional activator" evidence="2">
    <location>
        <begin position="859"/>
        <end position="1005"/>
    </location>
</feature>
<dbReference type="SUPFAM" id="SSF48452">
    <property type="entry name" value="TPR-like"/>
    <property type="match status" value="1"/>
</dbReference>
<name>A0ABT7V812_9ACTN</name>
<evidence type="ECO:0000313" key="4">
    <source>
        <dbReference type="Proteomes" id="UP001529421"/>
    </source>
</evidence>
<accession>A0ABT7V812</accession>
<dbReference type="Proteomes" id="UP001529421">
    <property type="component" value="Unassembled WGS sequence"/>
</dbReference>
<dbReference type="RefSeq" id="WP_289544686.1">
    <property type="nucleotide sequence ID" value="NZ_JAUDDZ010000003.1"/>
</dbReference>
<dbReference type="Gene3D" id="1.10.10.10">
    <property type="entry name" value="Winged helix-like DNA-binding domain superfamily/Winged helix DNA-binding domain"/>
    <property type="match status" value="1"/>
</dbReference>
<protein>
    <submittedName>
        <fullName evidence="3">BTAD domain-containing putative transcriptional regulator</fullName>
    </submittedName>
</protein>
<dbReference type="PANTHER" id="PTHR35807">
    <property type="entry name" value="TRANSCRIPTIONAL REGULATOR REDD-RELATED"/>
    <property type="match status" value="1"/>
</dbReference>
<sequence>MTMRQAGVSDGQQGTDWRGGDGSPSASMAVEGVQALPMGVSFTVRRRGLIRDVLAHDAAGKAVLICAPSHFGKTALLIQVVEEVRTDPKRGAAVLIDAHDAQIDELLLQLDEVEEITSGQDRPLVAIDNLPVFEACAARMLVERLRGLRRLGCGVVASCLPSNRTLIKAFGDSIKIAPRALTVGPHEYAEWMRVFSLPVAIDVYGLTQGIPALVAALRGSLGGLAKPPRQYSSCVYEVCQSVMAEIEGEEGSLWSVAALMMLLGSGSLSDVGRCGPAITQRQVSALARDYPIFGIDPANQTFTCLTDAADALERLRQDVVDKSPRLARRAVKTLMKLGRVDDAARLVEGQFSPAMALGAIRAYPVEFSLAGHARLVLRTLDAPRGPSSHAGPRAIELVALYAASIIAGDLRQARFAAKRLERLSDDGGGERCAFAWARAEAIHSAWGGSDGTELPERDHGGDVATSDDACILLSLHARLLHALVRHEDLEEPLAAEGLRDSVRLDQPRLLVEADRMMGEALMGGTLRLDERDELYAGICGELLDEGLTWVAGQMRLALATRRLLVGMPVADERAFSDAGTLYVRANNQEMQLLCTVLEGWQDLLHGEVINAGFRGRQAAGLAGEGLDFIFGWAKLLERVAQLRNTSLVTLREEAVAIDLAERGVDSLRAWRVALELSAARMDAELSAWYSMHRVSLLDPSMRLVARLAIDALGERADSLRRLLPRQLLVGYSLLAPEDAKVDRPFQVVAQPELDEEQVRINLFGGFRAERGGHVMVDELWKRKKASVLAARLVLAEGSFVPRDVLAGELWPGLAPERAKSNLYTTLSILRGALGQRQMGVNYLVTQGEGVAINVEYISSDIMVFNALTRQVLLRRNGASAPQLIELCLKAEQVYVGPLYVPDRNTPRFFVNMRRVLQAKFVDCMMRGVELAIDEENTGAAIWMVEAALRYEPRREDVVRAAMRVYDLDGRRREVEELFMRHGVYLREHGGGLPEPETRALYERIMQRKRRHGSVS</sequence>
<keyword evidence="4" id="KW-1185">Reference proteome</keyword>
<reference evidence="3 4" key="2">
    <citation type="submission" date="2023-06" db="EMBL/GenBank/DDBJ databases">
        <authorList>
            <person name="Zeman M."/>
            <person name="Kubasova T."/>
            <person name="Jahodarova E."/>
            <person name="Nykrynova M."/>
            <person name="Rychlik I."/>
        </authorList>
    </citation>
    <scope>NUCLEOTIDE SEQUENCE [LARGE SCALE GENOMIC DNA]</scope>
    <source>
        <strain evidence="3 4">154_Feed</strain>
    </source>
</reference>
<dbReference type="InterPro" id="IPR011990">
    <property type="entry name" value="TPR-like_helical_dom_sf"/>
</dbReference>
<proteinExistence type="predicted"/>
<dbReference type="SUPFAM" id="SSF46894">
    <property type="entry name" value="C-terminal effector domain of the bipartite response regulators"/>
    <property type="match status" value="1"/>
</dbReference>
<comment type="caution">
    <text evidence="3">The sequence shown here is derived from an EMBL/GenBank/DDBJ whole genome shotgun (WGS) entry which is preliminary data.</text>
</comment>